<dbReference type="PANTHER" id="PTHR43304">
    <property type="entry name" value="PHYTOCHROME-LIKE PROTEIN CPH1"/>
    <property type="match status" value="1"/>
</dbReference>
<organism evidence="11 12">
    <name type="scientific">Mariprofundus erugo</name>
    <dbReference type="NCBI Taxonomy" id="2528639"/>
    <lineage>
        <taxon>Bacteria</taxon>
        <taxon>Pseudomonadati</taxon>
        <taxon>Pseudomonadota</taxon>
        <taxon>Candidatius Mariprofundia</taxon>
        <taxon>Mariprofundales</taxon>
        <taxon>Mariprofundaceae</taxon>
        <taxon>Mariprofundus</taxon>
    </lineage>
</organism>
<keyword evidence="4" id="KW-0808">Transferase</keyword>
<dbReference type="NCBIfam" id="TIGR00229">
    <property type="entry name" value="sensory_box"/>
    <property type="match status" value="3"/>
</dbReference>
<dbReference type="Pfam" id="PF00072">
    <property type="entry name" value="Response_reg"/>
    <property type="match status" value="1"/>
</dbReference>
<dbReference type="InterPro" id="IPR035965">
    <property type="entry name" value="PAS-like_dom_sf"/>
</dbReference>
<dbReference type="Pfam" id="PF02518">
    <property type="entry name" value="HATPase_c"/>
    <property type="match status" value="1"/>
</dbReference>
<dbReference type="PANTHER" id="PTHR43304:SF1">
    <property type="entry name" value="PAC DOMAIN-CONTAINING PROTEIN"/>
    <property type="match status" value="1"/>
</dbReference>
<dbReference type="PROSITE" id="PS50112">
    <property type="entry name" value="PAS"/>
    <property type="match status" value="2"/>
</dbReference>
<dbReference type="InterPro" id="IPR013655">
    <property type="entry name" value="PAS_fold_3"/>
</dbReference>
<name>A0A5R9GRX2_9PROT</name>
<dbReference type="RefSeq" id="WP_138238269.1">
    <property type="nucleotide sequence ID" value="NZ_VBRY01000002.1"/>
</dbReference>
<dbReference type="SMART" id="SM00091">
    <property type="entry name" value="PAS"/>
    <property type="match status" value="3"/>
</dbReference>
<dbReference type="PROSITE" id="PS50113">
    <property type="entry name" value="PAC"/>
    <property type="match status" value="3"/>
</dbReference>
<feature type="modified residue" description="4-aspartylphosphate" evidence="6">
    <location>
        <position position="898"/>
    </location>
</feature>
<dbReference type="InterPro" id="IPR001610">
    <property type="entry name" value="PAC"/>
</dbReference>
<dbReference type="AlphaFoldDB" id="A0A5R9GRX2"/>
<evidence type="ECO:0000256" key="3">
    <source>
        <dbReference type="ARBA" id="ARBA00022553"/>
    </source>
</evidence>
<keyword evidence="3 6" id="KW-0597">Phosphoprotein</keyword>
<dbReference type="InterPro" id="IPR029016">
    <property type="entry name" value="GAF-like_dom_sf"/>
</dbReference>
<keyword evidence="12" id="KW-1185">Reference proteome</keyword>
<evidence type="ECO:0000259" key="10">
    <source>
        <dbReference type="PROSITE" id="PS50113"/>
    </source>
</evidence>
<dbReference type="SUPFAM" id="SSF55781">
    <property type="entry name" value="GAF domain-like"/>
    <property type="match status" value="1"/>
</dbReference>
<feature type="domain" description="PAS" evidence="9">
    <location>
        <begin position="465"/>
        <end position="510"/>
    </location>
</feature>
<dbReference type="Gene3D" id="3.40.50.2300">
    <property type="match status" value="1"/>
</dbReference>
<accession>A0A5R9GRX2</accession>
<dbReference type="SUPFAM" id="SSF55874">
    <property type="entry name" value="ATPase domain of HSP90 chaperone/DNA topoisomerase II/histidine kinase"/>
    <property type="match status" value="1"/>
</dbReference>
<proteinExistence type="predicted"/>
<evidence type="ECO:0000256" key="4">
    <source>
        <dbReference type="ARBA" id="ARBA00022679"/>
    </source>
</evidence>
<feature type="domain" description="PAS" evidence="9">
    <location>
        <begin position="171"/>
        <end position="227"/>
    </location>
</feature>
<dbReference type="InterPro" id="IPR001789">
    <property type="entry name" value="Sig_transdc_resp-reg_receiver"/>
</dbReference>
<dbReference type="PRINTS" id="PR00344">
    <property type="entry name" value="BCTRLSENSOR"/>
</dbReference>
<comment type="catalytic activity">
    <reaction evidence="1">
        <text>ATP + protein L-histidine = ADP + protein N-phospho-L-histidine.</text>
        <dbReference type="EC" id="2.7.13.3"/>
    </reaction>
</comment>
<dbReference type="SUPFAM" id="SSF47384">
    <property type="entry name" value="Homodimeric domain of signal transducing histidine kinase"/>
    <property type="match status" value="1"/>
</dbReference>
<evidence type="ECO:0000256" key="2">
    <source>
        <dbReference type="ARBA" id="ARBA00012438"/>
    </source>
</evidence>
<dbReference type="InterPro" id="IPR000700">
    <property type="entry name" value="PAS-assoc_C"/>
</dbReference>
<dbReference type="PROSITE" id="PS50110">
    <property type="entry name" value="RESPONSE_REGULATORY"/>
    <property type="match status" value="1"/>
</dbReference>
<dbReference type="SMART" id="SM00065">
    <property type="entry name" value="GAF"/>
    <property type="match status" value="1"/>
</dbReference>
<dbReference type="EMBL" id="VBRY01000002">
    <property type="protein sequence ID" value="TLS68650.1"/>
    <property type="molecule type" value="Genomic_DNA"/>
</dbReference>
<evidence type="ECO:0000259" key="7">
    <source>
        <dbReference type="PROSITE" id="PS50109"/>
    </source>
</evidence>
<dbReference type="Gene3D" id="3.30.565.10">
    <property type="entry name" value="Histidine kinase-like ATPase, C-terminal domain"/>
    <property type="match status" value="1"/>
</dbReference>
<dbReference type="SUPFAM" id="SSF52172">
    <property type="entry name" value="CheY-like"/>
    <property type="match status" value="1"/>
</dbReference>
<dbReference type="InterPro" id="IPR003018">
    <property type="entry name" value="GAF"/>
</dbReference>
<comment type="caution">
    <text evidence="11">The sequence shown here is derived from an EMBL/GenBank/DDBJ whole genome shotgun (WGS) entry which is preliminary data.</text>
</comment>
<dbReference type="Gene3D" id="3.30.450.40">
    <property type="match status" value="1"/>
</dbReference>
<dbReference type="CDD" id="cd00130">
    <property type="entry name" value="PAS"/>
    <property type="match status" value="2"/>
</dbReference>
<feature type="domain" description="PAC" evidence="10">
    <location>
        <begin position="536"/>
        <end position="590"/>
    </location>
</feature>
<dbReference type="Pfam" id="PF08447">
    <property type="entry name" value="PAS_3"/>
    <property type="match status" value="1"/>
</dbReference>
<dbReference type="Pfam" id="PF00512">
    <property type="entry name" value="HisKA"/>
    <property type="match status" value="1"/>
</dbReference>
<dbReference type="EC" id="2.7.13.3" evidence="2"/>
<dbReference type="InterPro" id="IPR003594">
    <property type="entry name" value="HATPase_dom"/>
</dbReference>
<evidence type="ECO:0000313" key="12">
    <source>
        <dbReference type="Proteomes" id="UP000306585"/>
    </source>
</evidence>
<dbReference type="SMART" id="SM00448">
    <property type="entry name" value="REC"/>
    <property type="match status" value="1"/>
</dbReference>
<evidence type="ECO:0000256" key="6">
    <source>
        <dbReference type="PROSITE-ProRule" id="PRU00169"/>
    </source>
</evidence>
<dbReference type="SMART" id="SM00388">
    <property type="entry name" value="HisKA"/>
    <property type="match status" value="1"/>
</dbReference>
<dbReference type="SUPFAM" id="SSF55785">
    <property type="entry name" value="PYP-like sensor domain (PAS domain)"/>
    <property type="match status" value="3"/>
</dbReference>
<protein>
    <recommendedName>
        <fullName evidence="2">histidine kinase</fullName>
        <ecNumber evidence="2">2.7.13.3</ecNumber>
    </recommendedName>
</protein>
<dbReference type="Gene3D" id="1.10.287.130">
    <property type="match status" value="1"/>
</dbReference>
<dbReference type="InterPro" id="IPR005467">
    <property type="entry name" value="His_kinase_dom"/>
</dbReference>
<dbReference type="SMART" id="SM00387">
    <property type="entry name" value="HATPase_c"/>
    <property type="match status" value="1"/>
</dbReference>
<keyword evidence="5" id="KW-0418">Kinase</keyword>
<dbReference type="SMART" id="SM00086">
    <property type="entry name" value="PAC"/>
    <property type="match status" value="3"/>
</dbReference>
<dbReference type="InterPro" id="IPR003661">
    <property type="entry name" value="HisK_dim/P_dom"/>
</dbReference>
<dbReference type="InterPro" id="IPR036097">
    <property type="entry name" value="HisK_dim/P_sf"/>
</dbReference>
<gene>
    <name evidence="11" type="ORF">FEF65_02795</name>
</gene>
<feature type="domain" description="PAC" evidence="10">
    <location>
        <begin position="118"/>
        <end position="170"/>
    </location>
</feature>
<dbReference type="InterPro" id="IPR004358">
    <property type="entry name" value="Sig_transdc_His_kin-like_C"/>
</dbReference>
<reference evidence="11 12" key="1">
    <citation type="journal article" date="2019" name="Appl. Environ. Microbiol.">
        <title>Environmental Evidence and Genomic Insight of Iron-oxidizing Bacteria Preference Towards More Corrosion Resistant Stainless Steel at Higher Salinities.</title>
        <authorList>
            <person name="Garrison C.E."/>
            <person name="Price K.A."/>
            <person name="Field E.K."/>
        </authorList>
    </citation>
    <scope>NUCLEOTIDE SEQUENCE [LARGE SCALE GENOMIC DNA]</scope>
    <source>
        <strain evidence="11 12">P3</strain>
    </source>
</reference>
<dbReference type="GO" id="GO:0000155">
    <property type="term" value="F:phosphorelay sensor kinase activity"/>
    <property type="evidence" value="ECO:0007669"/>
    <property type="project" value="InterPro"/>
</dbReference>
<feature type="domain" description="Histidine kinase" evidence="7">
    <location>
        <begin position="603"/>
        <end position="828"/>
    </location>
</feature>
<dbReference type="InterPro" id="IPR052162">
    <property type="entry name" value="Sensor_kinase/Photoreceptor"/>
</dbReference>
<dbReference type="InterPro" id="IPR036890">
    <property type="entry name" value="HATPase_C_sf"/>
</dbReference>
<dbReference type="CDD" id="cd00082">
    <property type="entry name" value="HisKA"/>
    <property type="match status" value="1"/>
</dbReference>
<evidence type="ECO:0000256" key="5">
    <source>
        <dbReference type="ARBA" id="ARBA00022777"/>
    </source>
</evidence>
<evidence type="ECO:0000259" key="9">
    <source>
        <dbReference type="PROSITE" id="PS50112"/>
    </source>
</evidence>
<feature type="domain" description="PAC" evidence="10">
    <location>
        <begin position="247"/>
        <end position="297"/>
    </location>
</feature>
<dbReference type="Proteomes" id="UP000306585">
    <property type="component" value="Unassembled WGS sequence"/>
</dbReference>
<sequence length="967" mass="108690">MSQQHIRELMDENQRLKDELARLRSQLPATPEADGGIQHSERHFRQLAECIGDAFWIVSPDWNQLYYISPAYEKIWGKSCQSLYENPHAWMESIVPDDCHRVAADIAIKSTGNFDNPAFPEYRIRRPDGSIRWILARAFPVRDHSGAICCISGIAEDISERKEAEAALLQSEARYKVLFEQTADYVFVLDPSSGDIPLIVDGNENAFKQHGYTRTELVGQPVSLIDPRATPEEHRQRTGRIKAGGLVHFEAEHQRRDGSTFFVDIAIQQVRFGDKELLYSVERDISERKQAENERIAYIDMLEGLQSVSDAINSPDPADKVIDRAISIVREIFSADRAWLLFPCDPDSDTWEVPVESTTPEYPGALSLKKRFPASDISTRIFNELLDSKHPLTYAPIPDWQKQGDSFDVRSQMAMAIRPRHGQPWVLGLHQCSHQRQWSKDEQRLFEQIGLRIADQLSAAWQEKMLRNLSSAVEQAGESVMITSREGTIEYVNPAFTAITGYKPEEVIGRDPSILKSDAQDPAYYQKLWQTITRGEVWSGTLIDRKKDGSFYPALMTIAPVHNEEGSITHFVATQQDISEHKRLQEQFFEAQKLQAIGTLAGGIAHDFNNMLAALQGNTFLAARLAGDDPKLGERLSNIDTIIQRAAAMVRQLLTYARKDHISMAPFTLNLLIKEGYKMARTAIPENIEYTCDLCPELMIVNGDANQLQQVLINLLINARDAVEETINPKISCSLTPFVADEPFFDSHPELRNRPLVRMSVRDNGCGISADKFSKIFEPFFTSKEVGKGTGLGLAMAYGSIKTHGGVIEVESELGRGTAFHVFLPLEKQLQATDLPKESHHISQGQSETVLLVDDEETLRSVSAEVLRDIGYTVMAACNGREALELLREHTIDLLITDIVMPEMGGIDLAEQVRRHRSSLPIIFVTGYNKDYTLKLQTGIDNSIVLNKPFEFGTLSQTIRQLLDGAA</sequence>
<dbReference type="Pfam" id="PF01590">
    <property type="entry name" value="GAF"/>
    <property type="match status" value="1"/>
</dbReference>
<dbReference type="Pfam" id="PF13426">
    <property type="entry name" value="PAS_9"/>
    <property type="match status" value="2"/>
</dbReference>
<evidence type="ECO:0000313" key="11">
    <source>
        <dbReference type="EMBL" id="TLS68650.1"/>
    </source>
</evidence>
<dbReference type="InterPro" id="IPR000014">
    <property type="entry name" value="PAS"/>
</dbReference>
<dbReference type="PROSITE" id="PS50109">
    <property type="entry name" value="HIS_KIN"/>
    <property type="match status" value="1"/>
</dbReference>
<evidence type="ECO:0000259" key="8">
    <source>
        <dbReference type="PROSITE" id="PS50110"/>
    </source>
</evidence>
<dbReference type="InterPro" id="IPR011006">
    <property type="entry name" value="CheY-like_superfamily"/>
</dbReference>
<evidence type="ECO:0000256" key="1">
    <source>
        <dbReference type="ARBA" id="ARBA00000085"/>
    </source>
</evidence>
<dbReference type="Gene3D" id="3.30.450.20">
    <property type="entry name" value="PAS domain"/>
    <property type="match status" value="3"/>
</dbReference>
<feature type="domain" description="Response regulatory" evidence="8">
    <location>
        <begin position="849"/>
        <end position="963"/>
    </location>
</feature>